<proteinExistence type="predicted"/>
<dbReference type="SUPFAM" id="SSF140860">
    <property type="entry name" value="Pseudo ankyrin repeat-like"/>
    <property type="match status" value="1"/>
</dbReference>
<organism evidence="1 2">
    <name type="scientific">Acanthamoeba polyphaga mimivirus</name>
    <name type="common">APMV</name>
    <dbReference type="NCBI Taxonomy" id="212035"/>
    <lineage>
        <taxon>Viruses</taxon>
        <taxon>Varidnaviria</taxon>
        <taxon>Bamfordvirae</taxon>
        <taxon>Nucleocytoviricota</taxon>
        <taxon>Megaviricetes</taxon>
        <taxon>Imitervirales</taxon>
        <taxon>Mimiviridae</taxon>
        <taxon>Megamimivirinae</taxon>
        <taxon>Mimivirus</taxon>
        <taxon>Mimivirus bradfordmassiliense</taxon>
    </lineage>
</organism>
<name>F8V571_MIMIV</name>
<sequence>MEIYADQKYTKLVSHLYYQNSHEIVHSSKIYQLALTNPDILSQYINYPDESNESHESHDCHESQNSTHYKFRLMEIYHKMIIIDNNMDLLDLLFEIMSDDFRCDDCVILDLAIRHQRTDVFNKYIILGFDLNRLINSSTILDEIILWYHQIKKYDTGIELCDYLIDNGASISIHNYCTIINAFDTLNDKYVSFS</sequence>
<organismHost>
    <name type="scientific">Acanthamoeba polyphaga</name>
    <name type="common">Amoeba</name>
    <dbReference type="NCBI Taxonomy" id="5757"/>
</organismHost>
<protein>
    <submittedName>
        <fullName evidence="1">Uncharacterized protein R190a</fullName>
    </submittedName>
</protein>
<gene>
    <name evidence="1" type="primary">R190a</name>
    <name evidence="1" type="ORF">MIMI_R190a</name>
</gene>
<evidence type="ECO:0000313" key="2">
    <source>
        <dbReference type="Proteomes" id="UP000240552"/>
    </source>
</evidence>
<reference evidence="1 2" key="1">
    <citation type="journal article" date="2011" name="Proc. Natl. Acad. Sci. U.S.A.">
        <title>Mimivirus shows dramatic genome reduction after intraamoebal culture.</title>
        <authorList>
            <person name="Boyer M."/>
            <person name="Azza S."/>
            <person name="Barrassi L."/>
            <person name="Klose T."/>
            <person name="Campocasso A."/>
            <person name="Pagnier I."/>
            <person name="Fournous G."/>
            <person name="Borg A."/>
            <person name="Robert C."/>
            <person name="Zhang X."/>
            <person name="Desnues C."/>
            <person name="Henrissat B."/>
            <person name="Rossmann M.G."/>
            <person name="La Scola B."/>
            <person name="Raoult D."/>
        </authorList>
    </citation>
    <scope>NUCLEOTIDE SEQUENCE [LARGE SCALE GENOMIC DNA]</scope>
    <source>
        <strain evidence="1">M4</strain>
    </source>
</reference>
<evidence type="ECO:0000313" key="1">
    <source>
        <dbReference type="EMBL" id="AEJ34425.1"/>
    </source>
</evidence>
<accession>F8V571</accession>
<dbReference type="Proteomes" id="UP000240552">
    <property type="component" value="Segment"/>
</dbReference>
<dbReference type="EMBL" id="JN036606">
    <property type="protein sequence ID" value="AEJ34425.1"/>
    <property type="molecule type" value="Genomic_DNA"/>
</dbReference>